<gene>
    <name evidence="8" type="primary">yfjD</name>
    <name evidence="8" type="ORF">NCTC10194_00406</name>
</gene>
<evidence type="ECO:0000256" key="2">
    <source>
        <dbReference type="ARBA" id="ARBA00023122"/>
    </source>
</evidence>
<organism evidence="8 9">
    <name type="scientific">Mycoplasmopsis glycophila</name>
    <dbReference type="NCBI Taxonomy" id="171285"/>
    <lineage>
        <taxon>Bacteria</taxon>
        <taxon>Bacillati</taxon>
        <taxon>Mycoplasmatota</taxon>
        <taxon>Mycoplasmoidales</taxon>
        <taxon>Metamycoplasmataceae</taxon>
        <taxon>Mycoplasmopsis</taxon>
    </lineage>
</organism>
<dbReference type="AlphaFoldDB" id="A0A449AV72"/>
<dbReference type="Gene3D" id="3.10.580.10">
    <property type="entry name" value="CBS-domain"/>
    <property type="match status" value="1"/>
</dbReference>
<evidence type="ECO:0000256" key="5">
    <source>
        <dbReference type="SAM" id="Phobius"/>
    </source>
</evidence>
<dbReference type="SMART" id="SM00116">
    <property type="entry name" value="CBS"/>
    <property type="match status" value="2"/>
</dbReference>
<accession>A0A449AV72</accession>
<evidence type="ECO:0000313" key="8">
    <source>
        <dbReference type="EMBL" id="VEU70395.1"/>
    </source>
</evidence>
<dbReference type="RefSeq" id="WP_027333349.1">
    <property type="nucleotide sequence ID" value="NZ_LR215024.1"/>
</dbReference>
<dbReference type="PROSITE" id="PS51371">
    <property type="entry name" value="CBS"/>
    <property type="match status" value="2"/>
</dbReference>
<dbReference type="PANTHER" id="PTHR22777:SF17">
    <property type="entry name" value="UPF0053 PROTEIN SLL0260"/>
    <property type="match status" value="1"/>
</dbReference>
<dbReference type="Pfam" id="PF00571">
    <property type="entry name" value="CBS"/>
    <property type="match status" value="2"/>
</dbReference>
<dbReference type="SUPFAM" id="SSF54631">
    <property type="entry name" value="CBS-domain pair"/>
    <property type="match status" value="1"/>
</dbReference>
<feature type="domain" description="CNNM transmembrane" evidence="7">
    <location>
        <begin position="2"/>
        <end position="181"/>
    </location>
</feature>
<evidence type="ECO:0000313" key="9">
    <source>
        <dbReference type="Proteomes" id="UP000290815"/>
    </source>
</evidence>
<sequence>MTLPVKIILIVVLVLLFLLSSIYSGSETAYSTLSPAKLHDMQENKSRFAHLIAKQSKRYNQILSTILIGNNLVNVSSATLMSLLLNYTALSDTQATIISTAIVTPLLVLFGEIVPKLVAKSYPVAFLKTFCIFIEINYWLFFVLTFPISKLSRKVYETNSEEDIKSFLKIAQNEGVLETSESILAQNALNLDSTKVISHYVKLKDVQTIDYKSTVKDALRIFKETNYSRLPVIKEDTLIGVILIKDIFDANHKDRIIDYLKNVPFISANSILSSALEKLRFARSHMGFVVPNNNSNETIGIITIEDIIEEIIGEIYDEYDDDEEIYEISLAKSRVQSNLYVYDVFKQLDIDLTFLTEEEEELDLRSWLLKRTNKIRLTKNFRYNLEDEITFKVVEIIKGPQHYAIIEIHKL</sequence>
<feature type="domain" description="CBS" evidence="6">
    <location>
        <begin position="200"/>
        <end position="259"/>
    </location>
</feature>
<evidence type="ECO:0000256" key="1">
    <source>
        <dbReference type="ARBA" id="ARBA00022737"/>
    </source>
</evidence>
<dbReference type="EMBL" id="LR215024">
    <property type="protein sequence ID" value="VEU70395.1"/>
    <property type="molecule type" value="Genomic_DNA"/>
</dbReference>
<keyword evidence="1" id="KW-0677">Repeat</keyword>
<keyword evidence="4 5" id="KW-0472">Membrane</keyword>
<evidence type="ECO:0000256" key="4">
    <source>
        <dbReference type="PROSITE-ProRule" id="PRU01193"/>
    </source>
</evidence>
<dbReference type="KEGG" id="mgly:NCTC10194_00406"/>
<proteinExistence type="predicted"/>
<dbReference type="PROSITE" id="PS51846">
    <property type="entry name" value="CNNM"/>
    <property type="match status" value="1"/>
</dbReference>
<evidence type="ECO:0000256" key="3">
    <source>
        <dbReference type="PROSITE-ProRule" id="PRU00703"/>
    </source>
</evidence>
<evidence type="ECO:0000259" key="6">
    <source>
        <dbReference type="PROSITE" id="PS51371"/>
    </source>
</evidence>
<dbReference type="PANTHER" id="PTHR22777">
    <property type="entry name" value="HEMOLYSIN-RELATED"/>
    <property type="match status" value="1"/>
</dbReference>
<dbReference type="GO" id="GO:0005886">
    <property type="term" value="C:plasma membrane"/>
    <property type="evidence" value="ECO:0007669"/>
    <property type="project" value="TreeGrafter"/>
</dbReference>
<evidence type="ECO:0000259" key="7">
    <source>
        <dbReference type="PROSITE" id="PS51846"/>
    </source>
</evidence>
<protein>
    <submittedName>
        <fullName evidence="8">Mg2+ and Co2+ transporter CorB</fullName>
    </submittedName>
</protein>
<reference evidence="8 9" key="1">
    <citation type="submission" date="2019-01" db="EMBL/GenBank/DDBJ databases">
        <authorList>
            <consortium name="Pathogen Informatics"/>
        </authorList>
    </citation>
    <scope>NUCLEOTIDE SEQUENCE [LARGE SCALE GENOMIC DNA]</scope>
    <source>
        <strain evidence="8 9">NCTC10194</strain>
    </source>
</reference>
<keyword evidence="4 5" id="KW-1133">Transmembrane helix</keyword>
<keyword evidence="2 3" id="KW-0129">CBS domain</keyword>
<name>A0A449AV72_9BACT</name>
<dbReference type="Pfam" id="PF01595">
    <property type="entry name" value="CNNM"/>
    <property type="match status" value="1"/>
</dbReference>
<feature type="transmembrane region" description="Helical" evidence="5">
    <location>
        <begin position="97"/>
        <end position="119"/>
    </location>
</feature>
<keyword evidence="4 5" id="KW-0812">Transmembrane</keyword>
<feature type="transmembrane region" description="Helical" evidence="5">
    <location>
        <begin position="125"/>
        <end position="146"/>
    </location>
</feature>
<dbReference type="Proteomes" id="UP000290815">
    <property type="component" value="Chromosome"/>
</dbReference>
<dbReference type="InterPro" id="IPR002550">
    <property type="entry name" value="CNNM"/>
</dbReference>
<keyword evidence="9" id="KW-1185">Reference proteome</keyword>
<dbReference type="InterPro" id="IPR046342">
    <property type="entry name" value="CBS_dom_sf"/>
</dbReference>
<feature type="domain" description="CBS" evidence="6">
    <location>
        <begin position="261"/>
        <end position="318"/>
    </location>
</feature>
<dbReference type="InterPro" id="IPR000644">
    <property type="entry name" value="CBS_dom"/>
</dbReference>